<dbReference type="InterPro" id="IPR011990">
    <property type="entry name" value="TPR-like_helical_dom_sf"/>
</dbReference>
<evidence type="ECO:0000313" key="2">
    <source>
        <dbReference type="Proteomes" id="UP000199306"/>
    </source>
</evidence>
<dbReference type="Proteomes" id="UP000199306">
    <property type="component" value="Unassembled WGS sequence"/>
</dbReference>
<sequence length="262" mass="30409">MLPDKETRDIQAYLDDTLPPLRREKFELRLKNDPDFKARFDEMKPILETIEDIQLENNIKEIIERFEVEVEPGIVNEPVRKLRPDYFSIFRYASAACVIALIGFTTYEIKHESDIALSLAAEKFEQESYATKGDVGNGCPDDKTLEIFYAGKYDSFLKTIQKQPESTCTAYFKGMSFMALNNTNEAIAMFKKAKESTSIDEMYYKHSAEWNLCLAFLKNNEKREAIEMLNNILKTPDHQFGIQAGDLLKTLKKELIFYNLRF</sequence>
<gene>
    <name evidence="1" type="ORF">SAMN04515674_101182</name>
</gene>
<dbReference type="SUPFAM" id="SSF48452">
    <property type="entry name" value="TPR-like"/>
    <property type="match status" value="1"/>
</dbReference>
<protein>
    <recommendedName>
        <fullName evidence="3">Tetratricopeptide repeat-containing protein</fullName>
    </recommendedName>
</protein>
<evidence type="ECO:0008006" key="3">
    <source>
        <dbReference type="Google" id="ProtNLM"/>
    </source>
</evidence>
<name>A0A1I5M930_9BACT</name>
<organism evidence="1 2">
    <name type="scientific">Pseudarcicella hirudinis</name>
    <dbReference type="NCBI Taxonomy" id="1079859"/>
    <lineage>
        <taxon>Bacteria</taxon>
        <taxon>Pseudomonadati</taxon>
        <taxon>Bacteroidota</taxon>
        <taxon>Cytophagia</taxon>
        <taxon>Cytophagales</taxon>
        <taxon>Flectobacillaceae</taxon>
        <taxon>Pseudarcicella</taxon>
    </lineage>
</organism>
<dbReference type="AlphaFoldDB" id="A0A1I5M930"/>
<dbReference type="Gene3D" id="1.25.40.10">
    <property type="entry name" value="Tetratricopeptide repeat domain"/>
    <property type="match status" value="1"/>
</dbReference>
<dbReference type="EMBL" id="FOXH01000001">
    <property type="protein sequence ID" value="SFP05827.1"/>
    <property type="molecule type" value="Genomic_DNA"/>
</dbReference>
<dbReference type="OrthoDB" id="959844at2"/>
<keyword evidence="2" id="KW-1185">Reference proteome</keyword>
<accession>A0A1I5M930</accession>
<dbReference type="RefSeq" id="WP_092010730.1">
    <property type="nucleotide sequence ID" value="NZ_FOXH01000001.1"/>
</dbReference>
<dbReference type="STRING" id="1079859.SAMN04515674_101182"/>
<proteinExistence type="predicted"/>
<reference evidence="1 2" key="1">
    <citation type="submission" date="2016-10" db="EMBL/GenBank/DDBJ databases">
        <authorList>
            <person name="de Groot N.N."/>
        </authorList>
    </citation>
    <scope>NUCLEOTIDE SEQUENCE [LARGE SCALE GENOMIC DNA]</scope>
    <source>
        <strain evidence="2">E92,LMG 26720,CCM 7988</strain>
    </source>
</reference>
<evidence type="ECO:0000313" key="1">
    <source>
        <dbReference type="EMBL" id="SFP05827.1"/>
    </source>
</evidence>